<organism evidence="13 14">
    <name type="scientific">Helicobacter mastomyrinus</name>
    <dbReference type="NCBI Taxonomy" id="287948"/>
    <lineage>
        <taxon>Bacteria</taxon>
        <taxon>Pseudomonadati</taxon>
        <taxon>Campylobacterota</taxon>
        <taxon>Epsilonproteobacteria</taxon>
        <taxon>Campylobacterales</taxon>
        <taxon>Helicobacteraceae</taxon>
        <taxon>Helicobacter</taxon>
    </lineage>
</organism>
<evidence type="ECO:0000256" key="2">
    <source>
        <dbReference type="ARBA" id="ARBA00004184"/>
    </source>
</evidence>
<keyword evidence="7 10" id="KW-0472">Membrane</keyword>
<dbReference type="Proteomes" id="UP001434737">
    <property type="component" value="Chromosome"/>
</dbReference>
<dbReference type="RefSeq" id="WP_343353315.1">
    <property type="nucleotide sequence ID" value="NZ_CP145316.1"/>
</dbReference>
<evidence type="ECO:0000256" key="9">
    <source>
        <dbReference type="ARBA" id="ARBA00023310"/>
    </source>
</evidence>
<evidence type="ECO:0000256" key="1">
    <source>
        <dbReference type="ARBA" id="ARBA00003543"/>
    </source>
</evidence>
<evidence type="ECO:0000313" key="14">
    <source>
        <dbReference type="Proteomes" id="UP001434737"/>
    </source>
</evidence>
<accession>A0ABZ3F3L2</accession>
<dbReference type="PANTHER" id="PTHR13822:SF10">
    <property type="entry name" value="ATP SYNTHASE EPSILON CHAIN, CHLOROPLASTIC"/>
    <property type="match status" value="1"/>
</dbReference>
<sequence>MEHLTLSIVTPYGSIYNGEVKYVIIPGSEGEFGVYPGHCNLLSLLKVGVIEFESMDGDKGLIAIDWGHAQISTKEAGTDVKIIADGAVAIAGNTETEIASAIDETKMLLEKASNDRTLVSIVVSRIENIAKNRI</sequence>
<evidence type="ECO:0000256" key="3">
    <source>
        <dbReference type="ARBA" id="ARBA00005712"/>
    </source>
</evidence>
<keyword evidence="9 10" id="KW-0066">ATP synthesis</keyword>
<keyword evidence="14" id="KW-1185">Reference proteome</keyword>
<evidence type="ECO:0000256" key="10">
    <source>
        <dbReference type="HAMAP-Rule" id="MF_00530"/>
    </source>
</evidence>
<gene>
    <name evidence="10 13" type="primary">atpC</name>
    <name evidence="13" type="ORF">V3I05_08455</name>
</gene>
<proteinExistence type="inferred from homology"/>
<evidence type="ECO:0000313" key="13">
    <source>
        <dbReference type="EMBL" id="XAM17708.1"/>
    </source>
</evidence>
<keyword evidence="6 10" id="KW-0406">Ion transport</keyword>
<evidence type="ECO:0000256" key="11">
    <source>
        <dbReference type="RuleBase" id="RU003656"/>
    </source>
</evidence>
<comment type="function">
    <text evidence="1 10">Produces ATP from ADP in the presence of a proton gradient across the membrane.</text>
</comment>
<dbReference type="Pfam" id="PF02823">
    <property type="entry name" value="ATP-synt_DE_N"/>
    <property type="match status" value="1"/>
</dbReference>
<dbReference type="PANTHER" id="PTHR13822">
    <property type="entry name" value="ATP SYNTHASE DELTA/EPSILON CHAIN"/>
    <property type="match status" value="1"/>
</dbReference>
<evidence type="ECO:0000256" key="8">
    <source>
        <dbReference type="ARBA" id="ARBA00023196"/>
    </source>
</evidence>
<comment type="subunit">
    <text evidence="10 11">F-type ATPases have 2 components, CF(1) - the catalytic core - and CF(0) - the membrane proton channel. CF(1) has five subunits: alpha(3), beta(3), gamma(1), delta(1), epsilon(1). CF(0) has three main subunits: a, b and c.</text>
</comment>
<dbReference type="CDD" id="cd12152">
    <property type="entry name" value="F1-ATPase_delta"/>
    <property type="match status" value="1"/>
</dbReference>
<dbReference type="InterPro" id="IPR036771">
    <property type="entry name" value="ATPsynth_dsu/esu_N"/>
</dbReference>
<comment type="subcellular location">
    <subcellularLocation>
        <location evidence="10">Cell membrane</location>
        <topology evidence="10">Peripheral membrane protein</topology>
    </subcellularLocation>
    <subcellularLocation>
        <location evidence="2">Endomembrane system</location>
        <topology evidence="2">Peripheral membrane protein</topology>
    </subcellularLocation>
</comment>
<evidence type="ECO:0000259" key="12">
    <source>
        <dbReference type="Pfam" id="PF02823"/>
    </source>
</evidence>
<dbReference type="NCBIfam" id="TIGR01216">
    <property type="entry name" value="ATP_synt_epsi"/>
    <property type="match status" value="1"/>
</dbReference>
<name>A0ABZ3F3L2_9HELI</name>
<dbReference type="InterPro" id="IPR020546">
    <property type="entry name" value="ATP_synth_F1_dsu/esu_N"/>
</dbReference>
<evidence type="ECO:0000256" key="4">
    <source>
        <dbReference type="ARBA" id="ARBA00022448"/>
    </source>
</evidence>
<reference evidence="13 14" key="1">
    <citation type="submission" date="2024-02" db="EMBL/GenBank/DDBJ databases">
        <title>Genome and pathogenicity analysis of Helicobacter mastomyrinus isolated from mice.</title>
        <authorList>
            <person name="Zhu L."/>
        </authorList>
    </citation>
    <scope>NUCLEOTIDE SEQUENCE [LARGE SCALE GENOMIC DNA]</scope>
    <source>
        <strain evidence="13 14">Hm-17</strain>
    </source>
</reference>
<feature type="domain" description="ATP synthase F1 complex delta/epsilon subunit N-terminal" evidence="12">
    <location>
        <begin position="4"/>
        <end position="87"/>
    </location>
</feature>
<dbReference type="Gene3D" id="2.60.15.10">
    <property type="entry name" value="F0F1 ATP synthase delta/epsilon subunit, N-terminal"/>
    <property type="match status" value="1"/>
</dbReference>
<comment type="similarity">
    <text evidence="3 10 11">Belongs to the ATPase epsilon chain family.</text>
</comment>
<protein>
    <recommendedName>
        <fullName evidence="10">ATP synthase epsilon chain</fullName>
    </recommendedName>
    <alternativeName>
        <fullName evidence="10">ATP synthase F1 sector epsilon subunit</fullName>
    </alternativeName>
    <alternativeName>
        <fullName evidence="10">F-ATPase epsilon subunit</fullName>
    </alternativeName>
</protein>
<keyword evidence="10" id="KW-0375">Hydrogen ion transport</keyword>
<evidence type="ECO:0000256" key="6">
    <source>
        <dbReference type="ARBA" id="ARBA00023065"/>
    </source>
</evidence>
<evidence type="ECO:0000256" key="5">
    <source>
        <dbReference type="ARBA" id="ARBA00022475"/>
    </source>
</evidence>
<evidence type="ECO:0000256" key="7">
    <source>
        <dbReference type="ARBA" id="ARBA00023136"/>
    </source>
</evidence>
<keyword evidence="5 10" id="KW-1003">Cell membrane</keyword>
<dbReference type="InterPro" id="IPR001469">
    <property type="entry name" value="ATP_synth_F1_dsu/esu"/>
</dbReference>
<dbReference type="HAMAP" id="MF_00530">
    <property type="entry name" value="ATP_synth_epsil_bac"/>
    <property type="match status" value="1"/>
</dbReference>
<dbReference type="EMBL" id="CP145316">
    <property type="protein sequence ID" value="XAM17708.1"/>
    <property type="molecule type" value="Genomic_DNA"/>
</dbReference>
<dbReference type="SUPFAM" id="SSF51344">
    <property type="entry name" value="Epsilon subunit of F1F0-ATP synthase N-terminal domain"/>
    <property type="match status" value="1"/>
</dbReference>
<keyword evidence="8 10" id="KW-0139">CF(1)</keyword>
<keyword evidence="4 10" id="KW-0813">Transport</keyword>